<evidence type="ECO:0000256" key="3">
    <source>
        <dbReference type="ARBA" id="ARBA00050326"/>
    </source>
</evidence>
<dbReference type="InterPro" id="IPR016162">
    <property type="entry name" value="Ald_DH_N"/>
</dbReference>
<comment type="similarity">
    <text evidence="1">Belongs to the aldehyde dehydrogenase family.</text>
</comment>
<dbReference type="InterPro" id="IPR016163">
    <property type="entry name" value="Ald_DH_C"/>
</dbReference>
<organism evidence="8 9">
    <name type="scientific">Heliobacterium mobile</name>
    <name type="common">Heliobacillus mobilis</name>
    <dbReference type="NCBI Taxonomy" id="28064"/>
    <lineage>
        <taxon>Bacteria</taxon>
        <taxon>Bacillati</taxon>
        <taxon>Bacillota</taxon>
        <taxon>Clostridia</taxon>
        <taxon>Eubacteriales</taxon>
        <taxon>Heliobacteriaceae</taxon>
        <taxon>Heliobacterium</taxon>
    </lineage>
</organism>
<dbReference type="InterPro" id="IPR051020">
    <property type="entry name" value="ALDH-related_metabolic_enz"/>
</dbReference>
<evidence type="ECO:0000313" key="9">
    <source>
        <dbReference type="Proteomes" id="UP000430670"/>
    </source>
</evidence>
<protein>
    <recommendedName>
        <fullName evidence="6">3-sulfolactaldehyde dehydrogenase</fullName>
        <ecNumber evidence="5">1.2.1.97</ecNumber>
    </recommendedName>
</protein>
<comment type="caution">
    <text evidence="8">The sequence shown here is derived from an EMBL/GenBank/DDBJ whole genome shotgun (WGS) entry which is preliminary data.</text>
</comment>
<evidence type="ECO:0000256" key="5">
    <source>
        <dbReference type="ARBA" id="ARBA00066984"/>
    </source>
</evidence>
<gene>
    <name evidence="8" type="ORF">GJ688_14485</name>
</gene>
<sequence length="480" mass="51912">MERDQACGLLINGAWIHTEDVLEVRDKYSGEVIARVCQAGEKEVRAAVSSAKAALAHPMTTQQRYGILMKLKDLLLENRQELGELIATEAGKPLKDALAEVGRAAETIRLSAEEALRITGETVPVEGFPGSENRLAFTIRVPVGVVCAISPFNYPLNLVCHKVGPALAAGNAVVLKPASTTPLSAIRLCELTQQAGLPDGWLNVVVGPGWTVGEALLANDDINYYTFTGSYAVGKRLKERAGMRKVTLELGSNSGTIVHKDADLELAARQCARMAFANAGQICISVQRILVHEQIFDAFARELTAQTQRLVVGDPREMTTDVGPVICEQEAERIIQWVQEAVEQGAKLLIGGTRQGALVQPTVLADVGSTMRVWCQEIFGPVVTLMPYQTIQEAIDKINDSEYGLQAGIFTNAMDVALECAKKIKVGGIIINDTSTYRADNMPYGGVKNSGTGKEGPAYAVREMTESRIVVFNHRPPQGE</sequence>
<dbReference type="Gene3D" id="3.40.605.10">
    <property type="entry name" value="Aldehyde Dehydrogenase, Chain A, domain 1"/>
    <property type="match status" value="1"/>
</dbReference>
<dbReference type="PANTHER" id="PTHR42991">
    <property type="entry name" value="ALDEHYDE DEHYDROGENASE"/>
    <property type="match status" value="1"/>
</dbReference>
<dbReference type="GO" id="GO:0008911">
    <property type="term" value="F:lactaldehyde dehydrogenase (NAD+) activity"/>
    <property type="evidence" value="ECO:0007669"/>
    <property type="project" value="TreeGrafter"/>
</dbReference>
<dbReference type="SUPFAM" id="SSF53720">
    <property type="entry name" value="ALDH-like"/>
    <property type="match status" value="1"/>
</dbReference>
<dbReference type="EC" id="1.2.1.97" evidence="5"/>
<dbReference type="OrthoDB" id="9762913at2"/>
<feature type="domain" description="Aldehyde dehydrogenase" evidence="7">
    <location>
        <begin position="15"/>
        <end position="470"/>
    </location>
</feature>
<dbReference type="EMBL" id="WNKU01000020">
    <property type="protein sequence ID" value="MTV50181.1"/>
    <property type="molecule type" value="Genomic_DNA"/>
</dbReference>
<dbReference type="Gene3D" id="3.40.309.10">
    <property type="entry name" value="Aldehyde Dehydrogenase, Chain A, domain 2"/>
    <property type="match status" value="1"/>
</dbReference>
<keyword evidence="2" id="KW-0560">Oxidoreductase</keyword>
<reference evidence="8 9" key="1">
    <citation type="submission" date="2019-11" db="EMBL/GenBank/DDBJ databases">
        <title>Whole-genome sequence of a the green, strictly anaerobic photosynthetic bacterium Heliobacillus mobilis DSM 6151.</title>
        <authorList>
            <person name="Kyndt J.A."/>
            <person name="Meyer T.E."/>
        </authorList>
    </citation>
    <scope>NUCLEOTIDE SEQUENCE [LARGE SCALE GENOMIC DNA]</scope>
    <source>
        <strain evidence="8 9">DSM 6151</strain>
    </source>
</reference>
<proteinExistence type="inferred from homology"/>
<evidence type="ECO:0000256" key="4">
    <source>
        <dbReference type="ARBA" id="ARBA00054572"/>
    </source>
</evidence>
<dbReference type="FunFam" id="3.40.605.10:FF:000007">
    <property type="entry name" value="NAD/NADP-dependent betaine aldehyde dehydrogenase"/>
    <property type="match status" value="1"/>
</dbReference>
<name>A0A6I3SMG6_HELMO</name>
<comment type="catalytic activity">
    <reaction evidence="3">
        <text>(2S)-3-sulfolactaldehyde + NAD(+) + H2O = (2S)-3-sulfolactate + NADH + 2 H(+)</text>
        <dbReference type="Rhea" id="RHEA:47932"/>
        <dbReference type="ChEBI" id="CHEBI:15377"/>
        <dbReference type="ChEBI" id="CHEBI:15378"/>
        <dbReference type="ChEBI" id="CHEBI:57540"/>
        <dbReference type="ChEBI" id="CHEBI:57945"/>
        <dbReference type="ChEBI" id="CHEBI:61289"/>
        <dbReference type="ChEBI" id="CHEBI:90109"/>
        <dbReference type="EC" id="1.2.1.97"/>
    </reaction>
    <physiologicalReaction direction="left-to-right" evidence="3">
        <dbReference type="Rhea" id="RHEA:47933"/>
    </physiologicalReaction>
</comment>
<evidence type="ECO:0000256" key="6">
    <source>
        <dbReference type="ARBA" id="ARBA00067277"/>
    </source>
</evidence>
<dbReference type="AlphaFoldDB" id="A0A6I3SMG6"/>
<dbReference type="Proteomes" id="UP000430670">
    <property type="component" value="Unassembled WGS sequence"/>
</dbReference>
<comment type="function">
    <text evidence="4">Part of the sulfo-TAL (or sulfo-SFT) pathway, a D-sulfoquinovose degradation pathway that produces sulfolactate (SL). Catalyzes the oxidation of 3-sulfolactaldehyde (SLA) to sulfolactate (SL).</text>
</comment>
<evidence type="ECO:0000313" key="8">
    <source>
        <dbReference type="EMBL" id="MTV50181.1"/>
    </source>
</evidence>
<dbReference type="InterPro" id="IPR016161">
    <property type="entry name" value="Ald_DH/histidinol_DH"/>
</dbReference>
<evidence type="ECO:0000256" key="2">
    <source>
        <dbReference type="ARBA" id="ARBA00023002"/>
    </source>
</evidence>
<evidence type="ECO:0000259" key="7">
    <source>
        <dbReference type="Pfam" id="PF00171"/>
    </source>
</evidence>
<dbReference type="PANTHER" id="PTHR42991:SF1">
    <property type="entry name" value="ALDEHYDE DEHYDROGENASE"/>
    <property type="match status" value="1"/>
</dbReference>
<dbReference type="RefSeq" id="WP_155477271.1">
    <property type="nucleotide sequence ID" value="NZ_WNKU01000020.1"/>
</dbReference>
<dbReference type="Pfam" id="PF00171">
    <property type="entry name" value="Aldedh"/>
    <property type="match status" value="1"/>
</dbReference>
<keyword evidence="9" id="KW-1185">Reference proteome</keyword>
<dbReference type="FunFam" id="3.40.309.10:FF:000009">
    <property type="entry name" value="Aldehyde dehydrogenase A"/>
    <property type="match status" value="1"/>
</dbReference>
<accession>A0A6I3SMG6</accession>
<dbReference type="CDD" id="cd07149">
    <property type="entry name" value="ALDH_y4uC"/>
    <property type="match status" value="1"/>
</dbReference>
<evidence type="ECO:0000256" key="1">
    <source>
        <dbReference type="ARBA" id="ARBA00009986"/>
    </source>
</evidence>
<dbReference type="InterPro" id="IPR015590">
    <property type="entry name" value="Aldehyde_DH_dom"/>
</dbReference>